<feature type="binding site" evidence="10">
    <location>
        <position position="41"/>
    </location>
    <ligand>
        <name>substrate</name>
    </ligand>
</feature>
<evidence type="ECO:0000256" key="9">
    <source>
        <dbReference type="ARBA" id="ARBA00023152"/>
    </source>
</evidence>
<feature type="binding site" evidence="10 11">
    <location>
        <position position="334"/>
    </location>
    <ligand>
        <name>ATP</name>
        <dbReference type="ChEBI" id="CHEBI:30616"/>
    </ligand>
</feature>
<evidence type="ECO:0000256" key="3">
    <source>
        <dbReference type="ARBA" id="ARBA00008982"/>
    </source>
</evidence>
<keyword evidence="6 10" id="KW-0547">Nucleotide-binding</keyword>
<dbReference type="Gene3D" id="3.40.50.1260">
    <property type="entry name" value="Phosphoglycerate kinase, N-terminal domain"/>
    <property type="match status" value="2"/>
</dbReference>
<keyword evidence="9 10" id="KW-0324">Glycolysis</keyword>
<evidence type="ECO:0000256" key="1">
    <source>
        <dbReference type="ARBA" id="ARBA00000642"/>
    </source>
</evidence>
<dbReference type="PANTHER" id="PTHR11406">
    <property type="entry name" value="PHOSPHOGLYCERATE KINASE"/>
    <property type="match status" value="1"/>
</dbReference>
<comment type="similarity">
    <text evidence="3 10 12">Belongs to the phosphoglycerate kinase family.</text>
</comment>
<dbReference type="FunFam" id="3.40.50.1260:FF:000031">
    <property type="entry name" value="Phosphoglycerate kinase 1"/>
    <property type="match status" value="1"/>
</dbReference>
<name>A0A1F5NUZ6_9BACT</name>
<dbReference type="GO" id="GO:0006096">
    <property type="term" value="P:glycolytic process"/>
    <property type="evidence" value="ECO:0007669"/>
    <property type="project" value="UniProtKB-UniRule"/>
</dbReference>
<dbReference type="HAMAP" id="MF_00145">
    <property type="entry name" value="Phosphoglyc_kinase"/>
    <property type="match status" value="1"/>
</dbReference>
<keyword evidence="5 10" id="KW-0808">Transferase</keyword>
<evidence type="ECO:0000256" key="4">
    <source>
        <dbReference type="ARBA" id="ARBA00013061"/>
    </source>
</evidence>
<comment type="catalytic activity">
    <reaction evidence="1 10 12">
        <text>(2R)-3-phosphoglycerate + ATP = (2R)-3-phospho-glyceroyl phosphate + ADP</text>
        <dbReference type="Rhea" id="RHEA:14801"/>
        <dbReference type="ChEBI" id="CHEBI:30616"/>
        <dbReference type="ChEBI" id="CHEBI:57604"/>
        <dbReference type="ChEBI" id="CHEBI:58272"/>
        <dbReference type="ChEBI" id="CHEBI:456216"/>
        <dbReference type="EC" id="2.7.2.3"/>
    </reaction>
</comment>
<dbReference type="UniPathway" id="UPA00109">
    <property type="reaction ID" value="UER00185"/>
</dbReference>
<evidence type="ECO:0000256" key="11">
    <source>
        <dbReference type="PIRSR" id="PIRSR000724-2"/>
    </source>
</evidence>
<dbReference type="AlphaFoldDB" id="A0A1F5NUZ6"/>
<comment type="caution">
    <text evidence="10">Lacks conserved residue(s) required for the propagation of feature annotation.</text>
</comment>
<dbReference type="EC" id="2.7.2.3" evidence="4 10"/>
<reference evidence="13 14" key="1">
    <citation type="journal article" date="2016" name="Nat. Commun.">
        <title>Thousands of microbial genomes shed light on interconnected biogeochemical processes in an aquifer system.</title>
        <authorList>
            <person name="Anantharaman K."/>
            <person name="Brown C.T."/>
            <person name="Hug L.A."/>
            <person name="Sharon I."/>
            <person name="Castelle C.J."/>
            <person name="Probst A.J."/>
            <person name="Thomas B.C."/>
            <person name="Singh A."/>
            <person name="Wilkins M.J."/>
            <person name="Karaoz U."/>
            <person name="Brodie E.L."/>
            <person name="Williams K.H."/>
            <person name="Hubbard S.S."/>
            <person name="Banfield J.F."/>
        </authorList>
    </citation>
    <scope>NUCLEOTIDE SEQUENCE [LARGE SCALE GENOMIC DNA]</scope>
</reference>
<feature type="binding site" evidence="10">
    <location>
        <begin position="64"/>
        <end position="67"/>
    </location>
    <ligand>
        <name>substrate</name>
    </ligand>
</feature>
<evidence type="ECO:0000313" key="13">
    <source>
        <dbReference type="EMBL" id="OGE81433.1"/>
    </source>
</evidence>
<dbReference type="GO" id="GO:0005524">
    <property type="term" value="F:ATP binding"/>
    <property type="evidence" value="ECO:0007669"/>
    <property type="project" value="UniProtKB-KW"/>
</dbReference>
<keyword evidence="8 10" id="KW-0067">ATP-binding</keyword>
<dbReference type="GO" id="GO:0005829">
    <property type="term" value="C:cytosol"/>
    <property type="evidence" value="ECO:0007669"/>
    <property type="project" value="TreeGrafter"/>
</dbReference>
<dbReference type="PIRSF" id="PIRSF000724">
    <property type="entry name" value="Pgk"/>
    <property type="match status" value="1"/>
</dbReference>
<dbReference type="PANTHER" id="PTHR11406:SF23">
    <property type="entry name" value="PHOSPHOGLYCERATE KINASE 1, CHLOROPLASTIC-RELATED"/>
    <property type="match status" value="1"/>
</dbReference>
<dbReference type="PRINTS" id="PR00477">
    <property type="entry name" value="PHGLYCKINASE"/>
</dbReference>
<dbReference type="InterPro" id="IPR036043">
    <property type="entry name" value="Phosphoglycerate_kinase_sf"/>
</dbReference>
<dbReference type="GO" id="GO:0004618">
    <property type="term" value="F:phosphoglycerate kinase activity"/>
    <property type="evidence" value="ECO:0007669"/>
    <property type="project" value="UniProtKB-UniRule"/>
</dbReference>
<dbReference type="InterPro" id="IPR015824">
    <property type="entry name" value="Phosphoglycerate_kinase_N"/>
</dbReference>
<gene>
    <name evidence="10" type="primary">pgk</name>
    <name evidence="13" type="ORF">A2720_02740</name>
</gene>
<keyword evidence="7 10" id="KW-0418">Kinase</keyword>
<dbReference type="Pfam" id="PF00162">
    <property type="entry name" value="PGK"/>
    <property type="match status" value="1"/>
</dbReference>
<protein>
    <recommendedName>
        <fullName evidence="4 10">Phosphoglycerate kinase</fullName>
        <ecNumber evidence="4 10">2.7.2.3</ecNumber>
    </recommendedName>
</protein>
<feature type="binding site" evidence="10 11">
    <location>
        <position position="219"/>
    </location>
    <ligand>
        <name>ATP</name>
        <dbReference type="ChEBI" id="CHEBI:30616"/>
    </ligand>
</feature>
<evidence type="ECO:0000256" key="10">
    <source>
        <dbReference type="HAMAP-Rule" id="MF_00145"/>
    </source>
</evidence>
<organism evidence="13 14">
    <name type="scientific">Candidatus Doudnabacteria bacterium RIFCSPHIGHO2_01_FULL_46_24</name>
    <dbReference type="NCBI Taxonomy" id="1817825"/>
    <lineage>
        <taxon>Bacteria</taxon>
        <taxon>Candidatus Doudnaibacteriota</taxon>
    </lineage>
</organism>
<evidence type="ECO:0000256" key="8">
    <source>
        <dbReference type="ARBA" id="ARBA00022840"/>
    </source>
</evidence>
<dbReference type="GO" id="GO:0006094">
    <property type="term" value="P:gluconeogenesis"/>
    <property type="evidence" value="ECO:0007669"/>
    <property type="project" value="TreeGrafter"/>
</dbReference>
<comment type="subunit">
    <text evidence="10">Monomer.</text>
</comment>
<comment type="subcellular location">
    <subcellularLocation>
        <location evidence="10">Cytoplasm</location>
    </subcellularLocation>
</comment>
<evidence type="ECO:0000256" key="5">
    <source>
        <dbReference type="ARBA" id="ARBA00022679"/>
    </source>
</evidence>
<dbReference type="Proteomes" id="UP000178892">
    <property type="component" value="Unassembled WGS sequence"/>
</dbReference>
<sequence>MIKSITSVKVQGRRVIVRVGFDVPLKKNIHTEEWEAADDTRIKDALRTIEYLIQNQAKVTLISHLGRPEGRQADKSLWPAAKRLGEFLGMKVVKISSELPHYPIPHIYFLTEDITKHDYSKLPIPNGSILFLENLRFYAGEEENDPEFIQTLAKFGELYVNEAFSVSHRVSASTYGLAVKLKSYCGIAFEREIKALYRLLRNPTKPMVILIGGLKISDKVESMRNLLKGASHILLGGAIANTFLKAKGYEIGKSKFADESLAKELTRNFKEKIILPVDVVVAHSLEDTPHNAAVSKVMPEDIILDIGPETIRKFSEYVKNAVTLVWNGPFGMIEIKRYAFGSESMARVFAGRSKGPAYGVAGGGETLEVLNSAKVTQFVDHVSTGGGAMLEFLSGKKLPAIKVLEANHA</sequence>
<keyword evidence="10" id="KW-0963">Cytoplasm</keyword>
<dbReference type="InterPro" id="IPR001576">
    <property type="entry name" value="Phosphoglycerate_kinase"/>
</dbReference>
<evidence type="ECO:0000256" key="12">
    <source>
        <dbReference type="RuleBase" id="RU000532"/>
    </source>
</evidence>
<proteinExistence type="inferred from homology"/>
<evidence type="ECO:0000313" key="14">
    <source>
        <dbReference type="Proteomes" id="UP000178892"/>
    </source>
</evidence>
<comment type="pathway">
    <text evidence="2 10">Carbohydrate degradation; glycolysis; pyruvate from D-glyceraldehyde 3-phosphate: step 2/5.</text>
</comment>
<dbReference type="EMBL" id="MFEL01000008">
    <property type="protein sequence ID" value="OGE81433.1"/>
    <property type="molecule type" value="Genomic_DNA"/>
</dbReference>
<evidence type="ECO:0000256" key="2">
    <source>
        <dbReference type="ARBA" id="ARBA00004838"/>
    </source>
</evidence>
<dbReference type="SUPFAM" id="SSF53748">
    <property type="entry name" value="Phosphoglycerate kinase"/>
    <property type="match status" value="1"/>
</dbReference>
<dbReference type="GO" id="GO:0043531">
    <property type="term" value="F:ADP binding"/>
    <property type="evidence" value="ECO:0007669"/>
    <property type="project" value="TreeGrafter"/>
</dbReference>
<dbReference type="STRING" id="1817825.A2720_02740"/>
<feature type="binding site" evidence="10">
    <location>
        <position position="169"/>
    </location>
    <ligand>
        <name>substrate</name>
    </ligand>
</feature>
<feature type="binding site" evidence="10">
    <location>
        <begin position="363"/>
        <end position="366"/>
    </location>
    <ligand>
        <name>ATP</name>
        <dbReference type="ChEBI" id="CHEBI:30616"/>
    </ligand>
</feature>
<comment type="caution">
    <text evidence="13">The sequence shown here is derived from an EMBL/GenBank/DDBJ whole genome shotgun (WGS) entry which is preliminary data.</text>
</comment>
<feature type="binding site" evidence="10">
    <location>
        <position position="136"/>
    </location>
    <ligand>
        <name>substrate</name>
    </ligand>
</feature>
<evidence type="ECO:0000256" key="6">
    <source>
        <dbReference type="ARBA" id="ARBA00022741"/>
    </source>
</evidence>
<accession>A0A1F5NUZ6</accession>
<evidence type="ECO:0000256" key="7">
    <source>
        <dbReference type="ARBA" id="ARBA00022777"/>
    </source>
</evidence>